<dbReference type="SUPFAM" id="SSF52141">
    <property type="entry name" value="Uracil-DNA glycosylase-like"/>
    <property type="match status" value="1"/>
</dbReference>
<dbReference type="Proteomes" id="UP001589783">
    <property type="component" value="Unassembled WGS sequence"/>
</dbReference>
<evidence type="ECO:0008006" key="4">
    <source>
        <dbReference type="Google" id="ProtNLM"/>
    </source>
</evidence>
<reference evidence="2 3" key="1">
    <citation type="submission" date="2024-09" db="EMBL/GenBank/DDBJ databases">
        <authorList>
            <person name="Sun Q."/>
            <person name="Mori K."/>
        </authorList>
    </citation>
    <scope>NUCLEOTIDE SEQUENCE [LARGE SCALE GENOMIC DNA]</scope>
    <source>
        <strain evidence="2 3">CCM 7957</strain>
    </source>
</reference>
<evidence type="ECO:0000313" key="2">
    <source>
        <dbReference type="EMBL" id="MFC0315601.1"/>
    </source>
</evidence>
<accession>A0ABV6H9N9</accession>
<keyword evidence="3" id="KW-1185">Reference proteome</keyword>
<protein>
    <recommendedName>
        <fullName evidence="4">Uracil-DNA glycosylase-like domain-containing protein</fullName>
    </recommendedName>
</protein>
<dbReference type="RefSeq" id="WP_382364436.1">
    <property type="nucleotide sequence ID" value="NZ_JBHLWV010000020.1"/>
</dbReference>
<evidence type="ECO:0000313" key="3">
    <source>
        <dbReference type="Proteomes" id="UP001589783"/>
    </source>
</evidence>
<name>A0ABV6H9N9_9ACTN</name>
<keyword evidence="1" id="KW-0175">Coiled coil</keyword>
<feature type="coiled-coil region" evidence="1">
    <location>
        <begin position="10"/>
        <end position="37"/>
    </location>
</feature>
<organism evidence="2 3">
    <name type="scientific">Gordonia phosphorivorans</name>
    <dbReference type="NCBI Taxonomy" id="1056982"/>
    <lineage>
        <taxon>Bacteria</taxon>
        <taxon>Bacillati</taxon>
        <taxon>Actinomycetota</taxon>
        <taxon>Actinomycetes</taxon>
        <taxon>Mycobacteriales</taxon>
        <taxon>Gordoniaceae</taxon>
        <taxon>Gordonia</taxon>
    </lineage>
</organism>
<evidence type="ECO:0000256" key="1">
    <source>
        <dbReference type="SAM" id="Coils"/>
    </source>
</evidence>
<proteinExistence type="predicted"/>
<dbReference type="InterPro" id="IPR036895">
    <property type="entry name" value="Uracil-DNA_glycosylase-like_sf"/>
</dbReference>
<gene>
    <name evidence="2" type="ORF">ACFFJD_12160</name>
</gene>
<sequence>MGSDDFDRELDQYRLVAEQLTARLQELDGKMDECRDGGDLLVDYQRYANEHDQVRKKLVALAAARRKYIEDRDRLIAWGPTGDRVVAGSIVTVKYLSGELATFVLTQRPFDSEYEVVPYGSPIDIAIRRRRKGDRVSLPAGALLVIEDVRPGFRGARSGGEVRAETPDPALTARAAMRPSTGAEPAGWLTQQKCGDKTYREDLYRRRFEPNVRQINDYVERLRAQRSGAFIPYLSAEYGGVNARLLTLYQDPGPQTDPSNPLGSGMLSLENADLSAARAKYFLDRAGIDVSEIVSWNAYPWTKPHPQTPDTDREAALALVGFLGLVPDLAVVVLNGKVAQRIWKVAKQIDPGVGNRVTAYSTFHPSPRVIDPAEKSPEYIEMVNQDIEKKYIAARRRLRAKWLGGH</sequence>
<dbReference type="EMBL" id="JBHLWV010000020">
    <property type="protein sequence ID" value="MFC0315601.1"/>
    <property type="molecule type" value="Genomic_DNA"/>
</dbReference>
<comment type="caution">
    <text evidence="2">The sequence shown here is derived from an EMBL/GenBank/DDBJ whole genome shotgun (WGS) entry which is preliminary data.</text>
</comment>